<feature type="transmembrane region" description="Helical" evidence="1">
    <location>
        <begin position="9"/>
        <end position="27"/>
    </location>
</feature>
<dbReference type="InterPro" id="IPR045474">
    <property type="entry name" value="GEVED"/>
</dbReference>
<evidence type="ECO:0000313" key="3">
    <source>
        <dbReference type="EMBL" id="OGI61405.1"/>
    </source>
</evidence>
<dbReference type="Pfam" id="PF20009">
    <property type="entry name" value="GEVED"/>
    <property type="match status" value="1"/>
</dbReference>
<dbReference type="AlphaFoldDB" id="A0A1F6UVH7"/>
<protein>
    <recommendedName>
        <fullName evidence="2">GEVED domain-containing protein</fullName>
    </recommendedName>
</protein>
<dbReference type="EMBL" id="MFTL01000019">
    <property type="protein sequence ID" value="OGI61405.1"/>
    <property type="molecule type" value="Genomic_DNA"/>
</dbReference>
<sequence>MKTLIQKHFLFISAVVILGVGIFWYLISSPKPQAEVGGGTPIVQKIEEMLFIKADENCQEPFHESGQVSPLCLKETILLEGQVGFQQAEEGYFFRNATLQGRSQLLEAELALNVNGNFVQESKFSNLDFPAEARLTKEMQFLFPNLFLAYGNSSPMDYVPFTEVPFTKIEEGIIKRFPPFWGNPLCWIADPNSEDPNKRPIAVYKAPHLQDPVGWIIKNCDQFWPEEYYGSNTTPPSPQSFPTESSEHNVISKVELQFENELDSVVLQGPTTIRQLPGESGVIDTEMLAMDLTGGGLTLVSDPNQLVSRGKAERTFSYPLDFPADSFFDVFFDITIPESNHDGDTPGDGEILDGDGFPTTTIQKLKPYSSFEGNWQPGVRLTSRIKEIPWWWSTFCSSGQIYLYTEEQINNVENFYPGETEPARIIYNFCQEIIPYDFGDAPDDAQAPKYPTLLSNNGARHLMFSAYNGFPILGSLIDADSDGQPSSGADGDNFLDINDEADGVLFDGSSFNIGGTLRGTASINGTGFLNAWADFNIDGDFADENEQIIIDEQVLTGNFEFNANIPEDAHFGFSYARFRLSRQEGLSFDGEARDGEVEDYKIELLPALSEGTSSGVDDEGNLSVFKGEALVTKLPPGTLTLGMTVDAEPGKALVSGVVLLDGKTKPLYIEIKDGTRFVCVIDAEVTSLAELPEAGENCNGTIIECPNDEDSYPCEIDEPYYIIRELRNSGGSEVTPPAAPPAAPVAGGAVSVAILQQMSQQQRLQEQQQLQQQLAQEVTSSQNILPSVTTPPMPKTAKIGKGSVWAIARGMLGPTATTPELIQLTKRILLLNNVCEKTWKMTGCKYNSRRLPYGFQFILP</sequence>
<keyword evidence="1" id="KW-0472">Membrane</keyword>
<feature type="domain" description="GEVED" evidence="2">
    <location>
        <begin position="529"/>
        <end position="602"/>
    </location>
</feature>
<proteinExistence type="predicted"/>
<dbReference type="STRING" id="1801735.A2645_00030"/>
<evidence type="ECO:0000259" key="2">
    <source>
        <dbReference type="Pfam" id="PF20009"/>
    </source>
</evidence>
<name>A0A1F6UVH7_9BACT</name>
<organism evidence="3 4">
    <name type="scientific">Candidatus Nomurabacteria bacterium RIFCSPHIGHO2_01_FULL_39_9</name>
    <dbReference type="NCBI Taxonomy" id="1801735"/>
    <lineage>
        <taxon>Bacteria</taxon>
        <taxon>Candidatus Nomuraibacteriota</taxon>
    </lineage>
</organism>
<evidence type="ECO:0000256" key="1">
    <source>
        <dbReference type="SAM" id="Phobius"/>
    </source>
</evidence>
<keyword evidence="1" id="KW-1133">Transmembrane helix</keyword>
<gene>
    <name evidence="3" type="ORF">A2645_00030</name>
</gene>
<evidence type="ECO:0000313" key="4">
    <source>
        <dbReference type="Proteomes" id="UP000182253"/>
    </source>
</evidence>
<reference evidence="3 4" key="1">
    <citation type="journal article" date="2016" name="Nat. Commun.">
        <title>Thousands of microbial genomes shed light on interconnected biogeochemical processes in an aquifer system.</title>
        <authorList>
            <person name="Anantharaman K."/>
            <person name="Brown C.T."/>
            <person name="Hug L.A."/>
            <person name="Sharon I."/>
            <person name="Castelle C.J."/>
            <person name="Probst A.J."/>
            <person name="Thomas B.C."/>
            <person name="Singh A."/>
            <person name="Wilkins M.J."/>
            <person name="Karaoz U."/>
            <person name="Brodie E.L."/>
            <person name="Williams K.H."/>
            <person name="Hubbard S.S."/>
            <person name="Banfield J.F."/>
        </authorList>
    </citation>
    <scope>NUCLEOTIDE SEQUENCE [LARGE SCALE GENOMIC DNA]</scope>
</reference>
<accession>A0A1F6UVH7</accession>
<comment type="caution">
    <text evidence="3">The sequence shown here is derived from an EMBL/GenBank/DDBJ whole genome shotgun (WGS) entry which is preliminary data.</text>
</comment>
<keyword evidence="1" id="KW-0812">Transmembrane</keyword>
<dbReference type="Proteomes" id="UP000182253">
    <property type="component" value="Unassembled WGS sequence"/>
</dbReference>